<keyword evidence="3" id="KW-1185">Reference proteome</keyword>
<dbReference type="EMBL" id="JAVDZE010000002">
    <property type="protein sequence ID" value="MDV3103862.1"/>
    <property type="molecule type" value="Genomic_DNA"/>
</dbReference>
<proteinExistence type="predicted"/>
<comment type="caution">
    <text evidence="2">The sequence shown here is derived from an EMBL/GenBank/DDBJ whole genome shotgun (WGS) entry which is preliminary data.</text>
</comment>
<name>A0AAE4NW92_9EURY</name>
<keyword evidence="1" id="KW-1133">Transmembrane helix</keyword>
<feature type="transmembrane region" description="Helical" evidence="1">
    <location>
        <begin position="52"/>
        <end position="74"/>
    </location>
</feature>
<protein>
    <submittedName>
        <fullName evidence="2">Uncharacterized protein</fullName>
    </submittedName>
</protein>
<keyword evidence="1" id="KW-0812">Transmembrane</keyword>
<sequence length="91" mass="9884">MSCGELGELVKRLALAFVILFVSGFLVLYYAIRMVACAHGLCDSGFTYRNLPIYSADMLVVVFVLSLLLSSPILPRAGRGSLLSSPSKLDR</sequence>
<dbReference type="AlphaFoldDB" id="A0AAE4NW92"/>
<feature type="transmembrane region" description="Helical" evidence="1">
    <location>
        <begin position="12"/>
        <end position="32"/>
    </location>
</feature>
<gene>
    <name evidence="2" type="ORF">RBI02_04790</name>
</gene>
<dbReference type="Proteomes" id="UP001245683">
    <property type="component" value="Unassembled WGS sequence"/>
</dbReference>
<keyword evidence="1" id="KW-0472">Membrane</keyword>
<reference evidence="2 3" key="1">
    <citation type="submission" date="2023-08" db="EMBL/GenBank/DDBJ databases">
        <title>Draft genome sequence of Thermococcus waiotapuensis WT1T, a thermophilic sulphur-dependent archaeon from order Thermococcales.</title>
        <authorList>
            <person name="Manners S.H."/>
            <person name="Carere C.R."/>
            <person name="Dhami M.K."/>
            <person name="Dobson R.C.J."/>
            <person name="Stott M.B."/>
        </authorList>
    </citation>
    <scope>NUCLEOTIDE SEQUENCE [LARGE SCALE GENOMIC DNA]</scope>
    <source>
        <strain evidence="2 3">WT1</strain>
    </source>
</reference>
<evidence type="ECO:0000256" key="1">
    <source>
        <dbReference type="SAM" id="Phobius"/>
    </source>
</evidence>
<accession>A0AAE4NW92</accession>
<evidence type="ECO:0000313" key="3">
    <source>
        <dbReference type="Proteomes" id="UP001245683"/>
    </source>
</evidence>
<dbReference type="RefSeq" id="WP_315341320.1">
    <property type="nucleotide sequence ID" value="NZ_JAVDZE010000002.1"/>
</dbReference>
<organism evidence="2 3">
    <name type="scientific">Thermococcus waiotapuensis</name>
    <dbReference type="NCBI Taxonomy" id="90909"/>
    <lineage>
        <taxon>Archaea</taxon>
        <taxon>Methanobacteriati</taxon>
        <taxon>Methanobacteriota</taxon>
        <taxon>Thermococci</taxon>
        <taxon>Thermococcales</taxon>
        <taxon>Thermococcaceae</taxon>
        <taxon>Thermococcus</taxon>
    </lineage>
</organism>
<evidence type="ECO:0000313" key="2">
    <source>
        <dbReference type="EMBL" id="MDV3103862.1"/>
    </source>
</evidence>